<name>A0A1B1NF22_9MICO</name>
<dbReference type="SMART" id="SM00388">
    <property type="entry name" value="HisKA"/>
    <property type="match status" value="1"/>
</dbReference>
<evidence type="ECO:0000256" key="10">
    <source>
        <dbReference type="ARBA" id="ARBA00023012"/>
    </source>
</evidence>
<dbReference type="InterPro" id="IPR003594">
    <property type="entry name" value="HATPase_dom"/>
</dbReference>
<feature type="domain" description="Histidine kinase" evidence="15">
    <location>
        <begin position="157"/>
        <end position="374"/>
    </location>
</feature>
<evidence type="ECO:0000259" key="15">
    <source>
        <dbReference type="PROSITE" id="PS50109"/>
    </source>
</evidence>
<dbReference type="PRINTS" id="PR00344">
    <property type="entry name" value="BCTRLSENSOR"/>
</dbReference>
<feature type="region of interest" description="Disordered" evidence="13">
    <location>
        <begin position="370"/>
        <end position="417"/>
    </location>
</feature>
<dbReference type="CDD" id="cd00075">
    <property type="entry name" value="HATPase"/>
    <property type="match status" value="1"/>
</dbReference>
<dbReference type="InterPro" id="IPR036890">
    <property type="entry name" value="HATPase_C_sf"/>
</dbReference>
<evidence type="ECO:0000256" key="13">
    <source>
        <dbReference type="SAM" id="MobiDB-lite"/>
    </source>
</evidence>
<proteinExistence type="predicted"/>
<dbReference type="EMBL" id="CP014989">
    <property type="protein sequence ID" value="ANS80003.1"/>
    <property type="molecule type" value="Genomic_DNA"/>
</dbReference>
<dbReference type="GO" id="GO:0005524">
    <property type="term" value="F:ATP binding"/>
    <property type="evidence" value="ECO:0007669"/>
    <property type="project" value="UniProtKB-KW"/>
</dbReference>
<protein>
    <recommendedName>
        <fullName evidence="12">Sensor-like histidine kinase SenX3</fullName>
        <ecNumber evidence="3">2.7.13.3</ecNumber>
    </recommendedName>
</protein>
<keyword evidence="6 16" id="KW-0808">Transferase</keyword>
<keyword evidence="10" id="KW-0902">Two-component regulatory system</keyword>
<evidence type="ECO:0000256" key="12">
    <source>
        <dbReference type="ARBA" id="ARBA00039401"/>
    </source>
</evidence>
<dbReference type="PROSITE" id="PS50109">
    <property type="entry name" value="HIS_KIN"/>
    <property type="match status" value="1"/>
</dbReference>
<evidence type="ECO:0000256" key="1">
    <source>
        <dbReference type="ARBA" id="ARBA00000085"/>
    </source>
</evidence>
<evidence type="ECO:0000256" key="3">
    <source>
        <dbReference type="ARBA" id="ARBA00012438"/>
    </source>
</evidence>
<comment type="catalytic activity">
    <reaction evidence="1">
        <text>ATP + protein L-histidine = ADP + protein N-phospho-L-histidine.</text>
        <dbReference type="EC" id="2.7.13.3"/>
    </reaction>
</comment>
<accession>A0A1B1NF22</accession>
<dbReference type="FunFam" id="3.30.565.10:FF:000006">
    <property type="entry name" value="Sensor histidine kinase WalK"/>
    <property type="match status" value="1"/>
</dbReference>
<feature type="transmembrane region" description="Helical" evidence="14">
    <location>
        <begin position="6"/>
        <end position="24"/>
    </location>
</feature>
<keyword evidence="7" id="KW-0547">Nucleotide-binding</keyword>
<evidence type="ECO:0000256" key="5">
    <source>
        <dbReference type="ARBA" id="ARBA00022553"/>
    </source>
</evidence>
<dbReference type="STRING" id="1758689.SGUI_2607"/>
<evidence type="ECO:0000256" key="9">
    <source>
        <dbReference type="ARBA" id="ARBA00022840"/>
    </source>
</evidence>
<dbReference type="AlphaFoldDB" id="A0A1B1NF22"/>
<reference evidence="16 17" key="1">
    <citation type="submission" date="2016-03" db="EMBL/GenBank/DDBJ databases">
        <title>Shallow-sea hydrothermal system.</title>
        <authorList>
            <person name="Tang K."/>
        </authorList>
    </citation>
    <scope>NUCLEOTIDE SEQUENCE [LARGE SCALE GENOMIC DNA]</scope>
    <source>
        <strain evidence="16 17">JLT9</strain>
    </source>
</reference>
<dbReference type="InterPro" id="IPR005467">
    <property type="entry name" value="His_kinase_dom"/>
</dbReference>
<evidence type="ECO:0000256" key="11">
    <source>
        <dbReference type="ARBA" id="ARBA00023136"/>
    </source>
</evidence>
<evidence type="ECO:0000313" key="17">
    <source>
        <dbReference type="Proteomes" id="UP000092482"/>
    </source>
</evidence>
<evidence type="ECO:0000256" key="2">
    <source>
        <dbReference type="ARBA" id="ARBA00004236"/>
    </source>
</evidence>
<organism evidence="16 17">
    <name type="scientific">Serinicoccus hydrothermalis</name>
    <dbReference type="NCBI Taxonomy" id="1758689"/>
    <lineage>
        <taxon>Bacteria</taxon>
        <taxon>Bacillati</taxon>
        <taxon>Actinomycetota</taxon>
        <taxon>Actinomycetes</taxon>
        <taxon>Micrococcales</taxon>
        <taxon>Ornithinimicrobiaceae</taxon>
        <taxon>Serinicoccus</taxon>
    </lineage>
</organism>
<keyword evidence="5" id="KW-0597">Phosphoprotein</keyword>
<dbReference type="Gene3D" id="1.10.287.130">
    <property type="match status" value="1"/>
</dbReference>
<evidence type="ECO:0000256" key="7">
    <source>
        <dbReference type="ARBA" id="ARBA00022741"/>
    </source>
</evidence>
<evidence type="ECO:0000256" key="14">
    <source>
        <dbReference type="SAM" id="Phobius"/>
    </source>
</evidence>
<evidence type="ECO:0000313" key="16">
    <source>
        <dbReference type="EMBL" id="ANS80003.1"/>
    </source>
</evidence>
<evidence type="ECO:0000256" key="6">
    <source>
        <dbReference type="ARBA" id="ARBA00022679"/>
    </source>
</evidence>
<dbReference type="GO" id="GO:0000155">
    <property type="term" value="F:phosphorelay sensor kinase activity"/>
    <property type="evidence" value="ECO:0007669"/>
    <property type="project" value="InterPro"/>
</dbReference>
<dbReference type="SUPFAM" id="SSF47384">
    <property type="entry name" value="Homodimeric domain of signal transducing histidine kinase"/>
    <property type="match status" value="1"/>
</dbReference>
<dbReference type="RefSeq" id="WP_066641085.1">
    <property type="nucleotide sequence ID" value="NZ_CP014989.1"/>
</dbReference>
<dbReference type="SUPFAM" id="SSF55874">
    <property type="entry name" value="ATPase domain of HSP90 chaperone/DNA topoisomerase II/histidine kinase"/>
    <property type="match status" value="1"/>
</dbReference>
<dbReference type="Gene3D" id="3.30.565.10">
    <property type="entry name" value="Histidine kinase-like ATPase, C-terminal domain"/>
    <property type="match status" value="1"/>
</dbReference>
<dbReference type="SMART" id="SM00387">
    <property type="entry name" value="HATPase_c"/>
    <property type="match status" value="1"/>
</dbReference>
<dbReference type="EC" id="2.7.13.3" evidence="3"/>
<evidence type="ECO:0000256" key="4">
    <source>
        <dbReference type="ARBA" id="ARBA00022475"/>
    </source>
</evidence>
<dbReference type="Proteomes" id="UP000092482">
    <property type="component" value="Chromosome"/>
</dbReference>
<keyword evidence="11 14" id="KW-0472">Membrane</keyword>
<dbReference type="InterPro" id="IPR036097">
    <property type="entry name" value="HisK_dim/P_sf"/>
</dbReference>
<keyword evidence="14" id="KW-0812">Transmembrane</keyword>
<dbReference type="GO" id="GO:0004721">
    <property type="term" value="F:phosphoprotein phosphatase activity"/>
    <property type="evidence" value="ECO:0007669"/>
    <property type="project" value="TreeGrafter"/>
</dbReference>
<dbReference type="PATRIC" id="fig|1758689.4.peg.2722"/>
<keyword evidence="14" id="KW-1133">Transmembrane helix</keyword>
<dbReference type="Pfam" id="PF00512">
    <property type="entry name" value="HisKA"/>
    <property type="match status" value="1"/>
</dbReference>
<keyword evidence="8" id="KW-0418">Kinase</keyword>
<dbReference type="InterPro" id="IPR003661">
    <property type="entry name" value="HisK_dim/P_dom"/>
</dbReference>
<keyword evidence="4" id="KW-1003">Cell membrane</keyword>
<dbReference type="GO" id="GO:0016036">
    <property type="term" value="P:cellular response to phosphate starvation"/>
    <property type="evidence" value="ECO:0007669"/>
    <property type="project" value="TreeGrafter"/>
</dbReference>
<dbReference type="GO" id="GO:0005886">
    <property type="term" value="C:plasma membrane"/>
    <property type="evidence" value="ECO:0007669"/>
    <property type="project" value="UniProtKB-SubCell"/>
</dbReference>
<comment type="subcellular location">
    <subcellularLocation>
        <location evidence="2">Cell membrane</location>
    </subcellularLocation>
</comment>
<dbReference type="Pfam" id="PF02518">
    <property type="entry name" value="HATPase_c"/>
    <property type="match status" value="1"/>
</dbReference>
<dbReference type="InterPro" id="IPR004358">
    <property type="entry name" value="Sig_transdc_His_kin-like_C"/>
</dbReference>
<gene>
    <name evidence="16" type="ORF">SGUI_2607</name>
</gene>
<dbReference type="CDD" id="cd00082">
    <property type="entry name" value="HisKA"/>
    <property type="match status" value="1"/>
</dbReference>
<keyword evidence="9" id="KW-0067">ATP-binding</keyword>
<sequence>MTPLTSGLLGAALGVLAVLLLWWLRREWRAAGVPVESAPELVVPEGVKEVLSVLRSGAIVVDGSARVHVATGAALAFGLVRGDNLVNARLREMVGQVLGERTVEEAELEIVRGPLSSSQVLLAVRVAPFADGLALILVDDRTQARRVEAVRRDFVVNVSHELKTPVGGLALLAEAVLDAAEDPEAVRRFAGRMKTESERLTRLVAEIVDLSRLQANDLLADMVLVDVAACAAEAVEQTRVVAGERTVVAAPAGRPEELRIYGDRELVTTAIRNLVTNAIAYSEDSTRVGVVTRRVKDVVEVSVSDQGRGISPEDQERIFERFYRVDPARSRRTGGTGLGLSIVKHISAGHGGSVTVWSEEGQGSTFTLRLPAVDDPREPGSPAPHRQGRPARVPDPAHGETAPPTALAGIPRGKVTR</sequence>
<dbReference type="OrthoDB" id="9813151at2"/>
<dbReference type="InterPro" id="IPR050351">
    <property type="entry name" value="BphY/WalK/GraS-like"/>
</dbReference>
<evidence type="ECO:0000256" key="8">
    <source>
        <dbReference type="ARBA" id="ARBA00022777"/>
    </source>
</evidence>
<dbReference type="FunFam" id="1.10.287.130:FF:000008">
    <property type="entry name" value="Two-component sensor histidine kinase"/>
    <property type="match status" value="1"/>
</dbReference>
<dbReference type="KEGG" id="serj:SGUI_2607"/>
<dbReference type="PANTHER" id="PTHR45453:SF1">
    <property type="entry name" value="PHOSPHATE REGULON SENSOR PROTEIN PHOR"/>
    <property type="match status" value="1"/>
</dbReference>
<dbReference type="PANTHER" id="PTHR45453">
    <property type="entry name" value="PHOSPHATE REGULON SENSOR PROTEIN PHOR"/>
    <property type="match status" value="1"/>
</dbReference>
<keyword evidence="17" id="KW-1185">Reference proteome</keyword>